<reference evidence="1" key="1">
    <citation type="journal article" date="2020" name="Microorganisms">
        <title>Reliable Identification of Environmental Pseudomonas Isolates Using the rpoD Gene.</title>
        <authorList>
            <consortium name="The Broad Institute Genome Sequencing Platform"/>
            <person name="Girard L."/>
            <person name="Lood C."/>
            <person name="Rokni-Zadeh H."/>
            <person name="van Noort V."/>
            <person name="Lavigne R."/>
            <person name="De Mot R."/>
        </authorList>
    </citation>
    <scope>NUCLEOTIDE SEQUENCE</scope>
    <source>
        <strain evidence="1">SWRI10</strain>
    </source>
</reference>
<name>A0A923JYE5_9PSED</name>
<proteinExistence type="predicted"/>
<reference evidence="2" key="3">
    <citation type="submission" date="2021-06" db="EMBL/GenBank/DDBJ databases">
        <title>Updating the genus Pseudomonas: Description of 43 new species and partition of the Pseudomonas putida group.</title>
        <authorList>
            <person name="Girard L."/>
            <person name="Lood C."/>
            <person name="Vandamme P."/>
            <person name="Rokni-Zadeh H."/>
            <person name="Van Noort V."/>
            <person name="Hofte M."/>
            <person name="Lavigne R."/>
            <person name="De Mot R."/>
        </authorList>
    </citation>
    <scope>NUCLEOTIDE SEQUENCE</scope>
    <source>
        <strain evidence="2">SWRI10</strain>
    </source>
</reference>
<dbReference type="Proteomes" id="UP000599879">
    <property type="component" value="Unassembled WGS sequence"/>
</dbReference>
<organism evidence="1">
    <name type="scientific">Pseudomonas urmiensis</name>
    <dbReference type="NCBI Taxonomy" id="2745493"/>
    <lineage>
        <taxon>Bacteria</taxon>
        <taxon>Pseudomonadati</taxon>
        <taxon>Pseudomonadota</taxon>
        <taxon>Gammaproteobacteria</taxon>
        <taxon>Pseudomonadales</taxon>
        <taxon>Pseudomonadaceae</taxon>
        <taxon>Pseudomonas</taxon>
    </lineage>
</organism>
<dbReference type="EMBL" id="JABWRE010000022">
    <property type="protein sequence ID" value="MBC3443318.1"/>
    <property type="molecule type" value="Genomic_DNA"/>
</dbReference>
<accession>A0A923JYE5</accession>
<dbReference type="AlphaFoldDB" id="A0A923JYE5"/>
<evidence type="ECO:0000313" key="2">
    <source>
        <dbReference type="EMBL" id="MBV4537240.1"/>
    </source>
</evidence>
<evidence type="ECO:0000313" key="1">
    <source>
        <dbReference type="EMBL" id="MBC3443318.1"/>
    </source>
</evidence>
<gene>
    <name evidence="2" type="ORF">HU737_014785</name>
    <name evidence="1" type="ORF">HU737_21720</name>
</gene>
<dbReference type="EMBL" id="JABWRE020000001">
    <property type="protein sequence ID" value="MBV4537240.1"/>
    <property type="molecule type" value="Genomic_DNA"/>
</dbReference>
<protein>
    <submittedName>
        <fullName evidence="1">Uncharacterized protein</fullName>
    </submittedName>
</protein>
<dbReference type="RefSeq" id="WP_186556894.1">
    <property type="nucleotide sequence ID" value="NZ_JABWRE020000001.1"/>
</dbReference>
<sequence>MESKSKKSAVNDMVEEFQDTCGEYLFCLMFASNGIETNGDLVAKEKAKPGQKIWIASDTKSDPKYHARMDVSMFVEKSKKNGFFVNELCKSLLCSIYSLWDETYRHKIAKAAEVEAGALIAPLMGDLRKIRHCIIHNKSIIPEDGYQFEVLTWKLAPGALAITAEMFREFIDIVRTKMAIQAASLTPEMLEIYQLMTKKEKESFDSWFKKPGNKQNDIPWPGMNDVLKRINKIEK</sequence>
<reference evidence="1" key="2">
    <citation type="submission" date="2020-07" db="EMBL/GenBank/DDBJ databases">
        <authorList>
            <person name="Lood C."/>
            <person name="Girard L."/>
        </authorList>
    </citation>
    <scope>NUCLEOTIDE SEQUENCE</scope>
    <source>
        <strain evidence="1">SWRI10</strain>
    </source>
</reference>
<comment type="caution">
    <text evidence="1">The sequence shown here is derived from an EMBL/GenBank/DDBJ whole genome shotgun (WGS) entry which is preliminary data.</text>
</comment>